<feature type="non-terminal residue" evidence="2">
    <location>
        <position position="104"/>
    </location>
</feature>
<evidence type="ECO:0000313" key="2">
    <source>
        <dbReference type="EMBL" id="TET46776.1"/>
    </source>
</evidence>
<proteinExistence type="predicted"/>
<keyword evidence="1" id="KW-0472">Membrane</keyword>
<accession>A0A523UW54</accession>
<feature type="transmembrane region" description="Helical" evidence="1">
    <location>
        <begin position="5"/>
        <end position="29"/>
    </location>
</feature>
<dbReference type="Proteomes" id="UP000320679">
    <property type="component" value="Unassembled WGS sequence"/>
</dbReference>
<evidence type="ECO:0000313" key="3">
    <source>
        <dbReference type="Proteomes" id="UP000320679"/>
    </source>
</evidence>
<dbReference type="AlphaFoldDB" id="A0A523UW54"/>
<sequence>MKRRLFVLTTTLGGTALVVLTFYFLGIIFKLSQLALSGREGASDLSSSSPLLLPLEVIILHWFSYFYQRGDFLVTPSHFAGRILEGITRRPYEVVSNGVDLKEF</sequence>
<protein>
    <submittedName>
        <fullName evidence="2">Uncharacterized protein</fullName>
    </submittedName>
</protein>
<gene>
    <name evidence="2" type="ORF">E3J59_02650</name>
</gene>
<name>A0A523UW54_UNCAE</name>
<keyword evidence="1" id="KW-0812">Transmembrane</keyword>
<keyword evidence="1" id="KW-1133">Transmembrane helix</keyword>
<evidence type="ECO:0000256" key="1">
    <source>
        <dbReference type="SAM" id="Phobius"/>
    </source>
</evidence>
<organism evidence="2 3">
    <name type="scientific">Aerophobetes bacterium</name>
    <dbReference type="NCBI Taxonomy" id="2030807"/>
    <lineage>
        <taxon>Bacteria</taxon>
        <taxon>Candidatus Aerophobota</taxon>
    </lineage>
</organism>
<dbReference type="EMBL" id="SOJK01000114">
    <property type="protein sequence ID" value="TET46776.1"/>
    <property type="molecule type" value="Genomic_DNA"/>
</dbReference>
<reference evidence="2 3" key="1">
    <citation type="submission" date="2019-03" db="EMBL/GenBank/DDBJ databases">
        <title>Metabolic potential of uncultured bacteria and archaea associated with petroleum seepage in deep-sea sediments.</title>
        <authorList>
            <person name="Dong X."/>
            <person name="Hubert C."/>
        </authorList>
    </citation>
    <scope>NUCLEOTIDE SEQUENCE [LARGE SCALE GENOMIC DNA]</scope>
    <source>
        <strain evidence="2">E29_bin78</strain>
    </source>
</reference>
<comment type="caution">
    <text evidence="2">The sequence shown here is derived from an EMBL/GenBank/DDBJ whole genome shotgun (WGS) entry which is preliminary data.</text>
</comment>